<dbReference type="AlphaFoldDB" id="A0A3D9HAC5"/>
<feature type="transmembrane region" description="Helical" evidence="5">
    <location>
        <begin position="181"/>
        <end position="205"/>
    </location>
</feature>
<evidence type="ECO:0000256" key="2">
    <source>
        <dbReference type="ARBA" id="ARBA00022692"/>
    </source>
</evidence>
<feature type="transmembrane region" description="Helical" evidence="5">
    <location>
        <begin position="129"/>
        <end position="149"/>
    </location>
</feature>
<evidence type="ECO:0000313" key="8">
    <source>
        <dbReference type="Proteomes" id="UP000256845"/>
    </source>
</evidence>
<dbReference type="SUPFAM" id="SSF103481">
    <property type="entry name" value="Multidrug resistance efflux transporter EmrE"/>
    <property type="match status" value="2"/>
</dbReference>
<feature type="transmembrane region" description="Helical" evidence="5">
    <location>
        <begin position="277"/>
        <end position="295"/>
    </location>
</feature>
<feature type="domain" description="EamA" evidence="6">
    <location>
        <begin position="156"/>
        <end position="290"/>
    </location>
</feature>
<feature type="transmembrane region" description="Helical" evidence="5">
    <location>
        <begin position="217"/>
        <end position="240"/>
    </location>
</feature>
<protein>
    <submittedName>
        <fullName evidence="7">Drug/metabolite transporter (DMT)-like permease</fullName>
    </submittedName>
</protein>
<dbReference type="InterPro" id="IPR050638">
    <property type="entry name" value="AA-Vitamin_Transporters"/>
</dbReference>
<organism evidence="7 8">
    <name type="scientific">Aestuariispira insulae</name>
    <dbReference type="NCBI Taxonomy" id="1461337"/>
    <lineage>
        <taxon>Bacteria</taxon>
        <taxon>Pseudomonadati</taxon>
        <taxon>Pseudomonadota</taxon>
        <taxon>Alphaproteobacteria</taxon>
        <taxon>Rhodospirillales</taxon>
        <taxon>Kiloniellaceae</taxon>
        <taxon>Aestuariispira</taxon>
    </lineage>
</organism>
<dbReference type="PANTHER" id="PTHR32322:SF9">
    <property type="entry name" value="AMINO-ACID METABOLITE EFFLUX PUMP-RELATED"/>
    <property type="match status" value="1"/>
</dbReference>
<name>A0A3D9HAC5_9PROT</name>
<dbReference type="InterPro" id="IPR037185">
    <property type="entry name" value="EmrE-like"/>
</dbReference>
<feature type="transmembrane region" description="Helical" evidence="5">
    <location>
        <begin position="12"/>
        <end position="32"/>
    </location>
</feature>
<proteinExistence type="predicted"/>
<feature type="transmembrane region" description="Helical" evidence="5">
    <location>
        <begin position="155"/>
        <end position="174"/>
    </location>
</feature>
<keyword evidence="4 5" id="KW-0472">Membrane</keyword>
<sequence>MKAMTDHKLEYGLLGLLALLWGSSYLFIGLAVDEIPPVTLVAVRVSGAACFLLIVLFLRGLRLPRDRRDWARLLLQSFFNSIGAWLLLVWGQQYVDSALASVLNSTSPIFVVLIGSMLALSDRPAIRKILGAALGLAGVALIVGFGALNGLGEQVWAQLAILGGAALYGCAALYGRRLSHLPSAVSAAGVMIWATIALVPASLILERPWTLSPSLGAMAAAGFLSIGCTGVALLIYYRLVHTLGPLGVASQAYLRAGVGVVLGMLFLGETITAEQGIGLAAALIGVMLINSRGNWFRSKRAPIGSD</sequence>
<dbReference type="Pfam" id="PF00892">
    <property type="entry name" value="EamA"/>
    <property type="match status" value="2"/>
</dbReference>
<comment type="caution">
    <text evidence="7">The sequence shown here is derived from an EMBL/GenBank/DDBJ whole genome shotgun (WGS) entry which is preliminary data.</text>
</comment>
<evidence type="ECO:0000259" key="6">
    <source>
        <dbReference type="Pfam" id="PF00892"/>
    </source>
</evidence>
<dbReference type="GO" id="GO:0016020">
    <property type="term" value="C:membrane"/>
    <property type="evidence" value="ECO:0007669"/>
    <property type="project" value="UniProtKB-SubCell"/>
</dbReference>
<keyword evidence="3 5" id="KW-1133">Transmembrane helix</keyword>
<reference evidence="7 8" key="1">
    <citation type="submission" date="2018-07" db="EMBL/GenBank/DDBJ databases">
        <title>Genomic Encyclopedia of Type Strains, Phase III (KMG-III): the genomes of soil and plant-associated and newly described type strains.</title>
        <authorList>
            <person name="Whitman W."/>
        </authorList>
    </citation>
    <scope>NUCLEOTIDE SEQUENCE [LARGE SCALE GENOMIC DNA]</scope>
    <source>
        <strain evidence="7 8">CECT 8488</strain>
    </source>
</reference>
<dbReference type="InterPro" id="IPR000620">
    <property type="entry name" value="EamA_dom"/>
</dbReference>
<keyword evidence="8" id="KW-1185">Reference proteome</keyword>
<evidence type="ECO:0000313" key="7">
    <source>
        <dbReference type="EMBL" id="RED46131.1"/>
    </source>
</evidence>
<feature type="transmembrane region" description="Helical" evidence="5">
    <location>
        <begin position="70"/>
        <end position="91"/>
    </location>
</feature>
<keyword evidence="2 5" id="KW-0812">Transmembrane</keyword>
<feature type="transmembrane region" description="Helical" evidence="5">
    <location>
        <begin position="38"/>
        <end position="58"/>
    </location>
</feature>
<dbReference type="Proteomes" id="UP000256845">
    <property type="component" value="Unassembled WGS sequence"/>
</dbReference>
<accession>A0A3D9HAC5</accession>
<feature type="domain" description="EamA" evidence="6">
    <location>
        <begin position="15"/>
        <end position="143"/>
    </location>
</feature>
<gene>
    <name evidence="7" type="ORF">DFP90_11040</name>
</gene>
<evidence type="ECO:0000256" key="1">
    <source>
        <dbReference type="ARBA" id="ARBA00004141"/>
    </source>
</evidence>
<evidence type="ECO:0000256" key="3">
    <source>
        <dbReference type="ARBA" id="ARBA00022989"/>
    </source>
</evidence>
<feature type="transmembrane region" description="Helical" evidence="5">
    <location>
        <begin position="252"/>
        <end position="271"/>
    </location>
</feature>
<feature type="transmembrane region" description="Helical" evidence="5">
    <location>
        <begin position="97"/>
        <end position="120"/>
    </location>
</feature>
<dbReference type="PANTHER" id="PTHR32322">
    <property type="entry name" value="INNER MEMBRANE TRANSPORTER"/>
    <property type="match status" value="1"/>
</dbReference>
<comment type="subcellular location">
    <subcellularLocation>
        <location evidence="1">Membrane</location>
        <topology evidence="1">Multi-pass membrane protein</topology>
    </subcellularLocation>
</comment>
<evidence type="ECO:0000256" key="4">
    <source>
        <dbReference type="ARBA" id="ARBA00023136"/>
    </source>
</evidence>
<evidence type="ECO:0000256" key="5">
    <source>
        <dbReference type="SAM" id="Phobius"/>
    </source>
</evidence>
<dbReference type="EMBL" id="QRDW01000010">
    <property type="protein sequence ID" value="RED46131.1"/>
    <property type="molecule type" value="Genomic_DNA"/>
</dbReference>